<evidence type="ECO:0000313" key="2">
    <source>
        <dbReference type="Proteomes" id="UP001163046"/>
    </source>
</evidence>
<name>A0A9X0CDK7_9CNID</name>
<dbReference type="Proteomes" id="UP001163046">
    <property type="component" value="Unassembled WGS sequence"/>
</dbReference>
<dbReference type="AlphaFoldDB" id="A0A9X0CDK7"/>
<proteinExistence type="predicted"/>
<gene>
    <name evidence="1" type="ORF">OS493_040466</name>
</gene>
<keyword evidence="2" id="KW-1185">Reference proteome</keyword>
<comment type="caution">
    <text evidence="1">The sequence shown here is derived from an EMBL/GenBank/DDBJ whole genome shotgun (WGS) entry which is preliminary data.</text>
</comment>
<feature type="non-terminal residue" evidence="1">
    <location>
        <position position="73"/>
    </location>
</feature>
<evidence type="ECO:0000313" key="1">
    <source>
        <dbReference type="EMBL" id="KAJ7307737.1"/>
    </source>
</evidence>
<protein>
    <submittedName>
        <fullName evidence="1">Uncharacterized protein</fullName>
    </submittedName>
</protein>
<dbReference type="EMBL" id="MU828162">
    <property type="protein sequence ID" value="KAJ7307737.1"/>
    <property type="molecule type" value="Genomic_DNA"/>
</dbReference>
<accession>A0A9X0CDK7</accession>
<reference evidence="1" key="1">
    <citation type="submission" date="2023-01" db="EMBL/GenBank/DDBJ databases">
        <title>Genome assembly of the deep-sea coral Lophelia pertusa.</title>
        <authorList>
            <person name="Herrera S."/>
            <person name="Cordes E."/>
        </authorList>
    </citation>
    <scope>NUCLEOTIDE SEQUENCE</scope>
    <source>
        <strain evidence="1">USNM1676648</strain>
        <tissue evidence="1">Polyp</tissue>
    </source>
</reference>
<sequence>PWDDTELWLAELSPNGHSLLEETKRKVAGAKASVFMLPKWSPDDKLMYNPRQHKLWNLYQRDDDNRRPVCASE</sequence>
<organism evidence="1 2">
    <name type="scientific">Desmophyllum pertusum</name>
    <dbReference type="NCBI Taxonomy" id="174260"/>
    <lineage>
        <taxon>Eukaryota</taxon>
        <taxon>Metazoa</taxon>
        <taxon>Cnidaria</taxon>
        <taxon>Anthozoa</taxon>
        <taxon>Hexacorallia</taxon>
        <taxon>Scleractinia</taxon>
        <taxon>Caryophylliina</taxon>
        <taxon>Caryophylliidae</taxon>
        <taxon>Desmophyllum</taxon>
    </lineage>
</organism>